<protein>
    <submittedName>
        <fullName evidence="1">Uncharacterized protein</fullName>
    </submittedName>
</protein>
<organism evidence="1 2">
    <name type="scientific">Pseudomonas brenneri</name>
    <dbReference type="NCBI Taxonomy" id="129817"/>
    <lineage>
        <taxon>Bacteria</taxon>
        <taxon>Pseudomonadati</taxon>
        <taxon>Pseudomonadota</taxon>
        <taxon>Gammaproteobacteria</taxon>
        <taxon>Pseudomonadales</taxon>
        <taxon>Pseudomonadaceae</taxon>
        <taxon>Pseudomonas</taxon>
    </lineage>
</organism>
<dbReference type="EMBL" id="LT629800">
    <property type="protein sequence ID" value="SDU90660.1"/>
    <property type="molecule type" value="Genomic_DNA"/>
</dbReference>
<keyword evidence="2" id="KW-1185">Reference proteome</keyword>
<dbReference type="Proteomes" id="UP000199620">
    <property type="component" value="Chromosome I"/>
</dbReference>
<name>A0ABY0WET9_9PSED</name>
<sequence length="50" mass="5611">MQFTVTINQTKAQELGWNSRQALLSAFVFECPSWKGMQTIDFRVFAGGAV</sequence>
<proteinExistence type="predicted"/>
<gene>
    <name evidence="1" type="ORF">SAMN04490181_1340</name>
</gene>
<reference evidence="1 2" key="1">
    <citation type="submission" date="2016-10" db="EMBL/GenBank/DDBJ databases">
        <authorList>
            <person name="Varghese N."/>
            <person name="Submissions S."/>
        </authorList>
    </citation>
    <scope>NUCLEOTIDE SEQUENCE [LARGE SCALE GENOMIC DNA]</scope>
    <source>
        <strain evidence="1 2">BS2771</strain>
    </source>
</reference>
<evidence type="ECO:0000313" key="2">
    <source>
        <dbReference type="Proteomes" id="UP000199620"/>
    </source>
</evidence>
<dbReference type="RefSeq" id="WP_373290121.1">
    <property type="nucleotide sequence ID" value="NZ_BMNU01000015.1"/>
</dbReference>
<accession>A0ABY0WET9</accession>
<evidence type="ECO:0000313" key="1">
    <source>
        <dbReference type="EMBL" id="SDU90660.1"/>
    </source>
</evidence>